<comment type="caution">
    <text evidence="2">The sequence shown here is derived from an EMBL/GenBank/DDBJ whole genome shotgun (WGS) entry which is preliminary data.</text>
</comment>
<keyword evidence="3" id="KW-1185">Reference proteome</keyword>
<dbReference type="AlphaFoldDB" id="A0A8K0SYR3"/>
<gene>
    <name evidence="2" type="ORF">B0I35DRAFT_128383</name>
</gene>
<reference evidence="2" key="1">
    <citation type="journal article" date="2021" name="Nat. Commun.">
        <title>Genetic determinants of endophytism in the Arabidopsis root mycobiome.</title>
        <authorList>
            <person name="Mesny F."/>
            <person name="Miyauchi S."/>
            <person name="Thiergart T."/>
            <person name="Pickel B."/>
            <person name="Atanasova L."/>
            <person name="Karlsson M."/>
            <person name="Huettel B."/>
            <person name="Barry K.W."/>
            <person name="Haridas S."/>
            <person name="Chen C."/>
            <person name="Bauer D."/>
            <person name="Andreopoulos W."/>
            <person name="Pangilinan J."/>
            <person name="LaButti K."/>
            <person name="Riley R."/>
            <person name="Lipzen A."/>
            <person name="Clum A."/>
            <person name="Drula E."/>
            <person name="Henrissat B."/>
            <person name="Kohler A."/>
            <person name="Grigoriev I.V."/>
            <person name="Martin F.M."/>
            <person name="Hacquard S."/>
        </authorList>
    </citation>
    <scope>NUCLEOTIDE SEQUENCE</scope>
    <source>
        <strain evidence="2">MPI-CAGE-CH-0235</strain>
    </source>
</reference>
<dbReference type="EMBL" id="JAGPNK010000002">
    <property type="protein sequence ID" value="KAH7326201.1"/>
    <property type="molecule type" value="Genomic_DNA"/>
</dbReference>
<name>A0A8K0SYR3_9HYPO</name>
<organism evidence="2 3">
    <name type="scientific">Stachybotrys elegans</name>
    <dbReference type="NCBI Taxonomy" id="80388"/>
    <lineage>
        <taxon>Eukaryota</taxon>
        <taxon>Fungi</taxon>
        <taxon>Dikarya</taxon>
        <taxon>Ascomycota</taxon>
        <taxon>Pezizomycotina</taxon>
        <taxon>Sordariomycetes</taxon>
        <taxon>Hypocreomycetidae</taxon>
        <taxon>Hypocreales</taxon>
        <taxon>Stachybotryaceae</taxon>
        <taxon>Stachybotrys</taxon>
    </lineage>
</organism>
<feature type="compositionally biased region" description="Basic residues" evidence="1">
    <location>
        <begin position="204"/>
        <end position="214"/>
    </location>
</feature>
<accession>A0A8K0SYR3</accession>
<protein>
    <submittedName>
        <fullName evidence="2">Uncharacterized protein</fullName>
    </submittedName>
</protein>
<dbReference type="Proteomes" id="UP000813444">
    <property type="component" value="Unassembled WGS sequence"/>
</dbReference>
<proteinExistence type="predicted"/>
<evidence type="ECO:0000313" key="3">
    <source>
        <dbReference type="Proteomes" id="UP000813444"/>
    </source>
</evidence>
<feature type="region of interest" description="Disordered" evidence="1">
    <location>
        <begin position="184"/>
        <end position="214"/>
    </location>
</feature>
<evidence type="ECO:0000313" key="2">
    <source>
        <dbReference type="EMBL" id="KAH7326201.1"/>
    </source>
</evidence>
<sequence length="214" mass="24062">MSYVALNASRVVWMAHSRPGRRIAVAALSRPLPAHLVPLRWDEMGWTGLGRLVLGLESLLSHPSGAETRSRQGRKCRRAVSMTGGRMREKHLCRVLRRRSPLDARQCAALVFTILCCPDRKSSQGWLRLISPSPTALCCSRTTQRIQQSCGFSFASPHQETGKLTPVQAHAAEEWMTARQERMMGDDGVGSPQKDNNYDEKNQIKKHTYRRAVN</sequence>
<evidence type="ECO:0000256" key="1">
    <source>
        <dbReference type="SAM" id="MobiDB-lite"/>
    </source>
</evidence>